<proteinExistence type="predicted"/>
<name>A0A1U7DJ93_9RHOB</name>
<accession>A0A1U7DJ93</accession>
<dbReference type="OrthoDB" id="384721at2"/>
<dbReference type="PANTHER" id="PTHR46211:SF1">
    <property type="entry name" value="GLYCEROPHOSPHODIESTER PHOSPHODIESTERASE, CYTOPLASMIC"/>
    <property type="match status" value="1"/>
</dbReference>
<dbReference type="AlphaFoldDB" id="A0A1U7DJ93"/>
<dbReference type="GO" id="GO:0006629">
    <property type="term" value="P:lipid metabolic process"/>
    <property type="evidence" value="ECO:0007669"/>
    <property type="project" value="InterPro"/>
</dbReference>
<gene>
    <name evidence="1" type="ORF">BV394_10290</name>
</gene>
<dbReference type="InterPro" id="IPR017946">
    <property type="entry name" value="PLC-like_Pdiesterase_TIM-brl"/>
</dbReference>
<keyword evidence="2" id="KW-1185">Reference proteome</keyword>
<dbReference type="SUPFAM" id="SSF51695">
    <property type="entry name" value="PLC-like phosphodiesterases"/>
    <property type="match status" value="1"/>
</dbReference>
<dbReference type="Pfam" id="PF03009">
    <property type="entry name" value="GDPD"/>
    <property type="match status" value="1"/>
</dbReference>
<dbReference type="EMBL" id="CP019124">
    <property type="protein sequence ID" value="APX90056.1"/>
    <property type="molecule type" value="Genomic_DNA"/>
</dbReference>
<protein>
    <submittedName>
        <fullName evidence="1">Phosphodiesterase</fullName>
    </submittedName>
</protein>
<dbReference type="InterPro" id="IPR030395">
    <property type="entry name" value="GP_PDE_dom"/>
</dbReference>
<sequence length="269" mass="28069">MTPTGTPAPRLARDFLRLPLAHRGLHDRAQGRPENSLAAFRAAIEAGFGIELDVQPSADGRAMVFHDETLDRLTARKGPVAALPAEELGRIPLSGGEEGIPTLAQVLALVAGRVPLLIEIKDQSGSLGPGQRSGQGPDAGRLEAAVAAELADYDGPVAVMSFNPHSMARLQDLAPGVARGLVTCDFAADDWPGVDPADLAALRGIPDLARVGGSFISHDVRDLDAPAVARIAGAGHDILCWTVRSAAQEGRARDHAQGITFEGYTPAVP</sequence>
<evidence type="ECO:0000313" key="1">
    <source>
        <dbReference type="EMBL" id="APX90056.1"/>
    </source>
</evidence>
<dbReference type="PROSITE" id="PS51704">
    <property type="entry name" value="GP_PDE"/>
    <property type="match status" value="1"/>
</dbReference>
<organism evidence="1 2">
    <name type="scientific">Brevirhabdus pacifica</name>
    <dbReference type="NCBI Taxonomy" id="1267768"/>
    <lineage>
        <taxon>Bacteria</taxon>
        <taxon>Pseudomonadati</taxon>
        <taxon>Pseudomonadota</taxon>
        <taxon>Alphaproteobacteria</taxon>
        <taxon>Rhodobacterales</taxon>
        <taxon>Paracoccaceae</taxon>
        <taxon>Brevirhabdus</taxon>
    </lineage>
</organism>
<accession>A0A2M9DAJ3</accession>
<dbReference type="RefSeq" id="WP_076980077.1">
    <property type="nucleotide sequence ID" value="NZ_CP019124.1"/>
</dbReference>
<dbReference type="PANTHER" id="PTHR46211">
    <property type="entry name" value="GLYCEROPHOSPHORYL DIESTER PHOSPHODIESTERASE"/>
    <property type="match status" value="1"/>
</dbReference>
<dbReference type="GO" id="GO:0008081">
    <property type="term" value="F:phosphoric diester hydrolase activity"/>
    <property type="evidence" value="ECO:0007669"/>
    <property type="project" value="InterPro"/>
</dbReference>
<evidence type="ECO:0000313" key="2">
    <source>
        <dbReference type="Proteomes" id="UP000187266"/>
    </source>
</evidence>
<dbReference type="STRING" id="1267768.BV394_10290"/>
<reference evidence="1 2" key="1">
    <citation type="submission" date="2017-01" db="EMBL/GenBank/DDBJ databases">
        <title>Genomic analysis of Xuhuaishuia manganoxidans DY6-4.</title>
        <authorList>
            <person name="Wang X."/>
        </authorList>
    </citation>
    <scope>NUCLEOTIDE SEQUENCE [LARGE SCALE GENOMIC DNA]</scope>
    <source>
        <strain evidence="1 2">DY6-4</strain>
    </source>
</reference>
<dbReference type="Gene3D" id="3.20.20.190">
    <property type="entry name" value="Phosphatidylinositol (PI) phosphodiesterase"/>
    <property type="match status" value="1"/>
</dbReference>
<dbReference type="Proteomes" id="UP000187266">
    <property type="component" value="Chromosome"/>
</dbReference>